<dbReference type="InterPro" id="IPR009003">
    <property type="entry name" value="Peptidase_S1_PA"/>
</dbReference>
<keyword evidence="1" id="KW-1015">Disulfide bond</keyword>
<evidence type="ECO:0000259" key="4">
    <source>
        <dbReference type="PROSITE" id="PS50240"/>
    </source>
</evidence>
<protein>
    <recommendedName>
        <fullName evidence="4">Peptidase S1 domain-containing protein</fullName>
    </recommendedName>
</protein>
<dbReference type="GO" id="GO:0006508">
    <property type="term" value="P:proteolysis"/>
    <property type="evidence" value="ECO:0007669"/>
    <property type="project" value="InterPro"/>
</dbReference>
<feature type="domain" description="Peptidase S1" evidence="4">
    <location>
        <begin position="59"/>
        <end position="288"/>
    </location>
</feature>
<dbReference type="EMBL" id="UYRX01001468">
    <property type="protein sequence ID" value="VDM91344.1"/>
    <property type="molecule type" value="Genomic_DNA"/>
</dbReference>
<dbReference type="OrthoDB" id="6380398at2759"/>
<sequence>MNIVFIITQTLFLLLQFPIANCLLQQNAAAKLRFQYLSYKKELKVRQIKPEENELLASICGKASFHGLLSYPWAISVALNGINKLGGVIISPYHILTAAHPFVDFQGSSSIPCRTKAYRNISELLGHRILFGGKCIRGFTAHKTNHRKCMEADVLDNEIRTIVVDNDFIIGNCTKGHDWAIIEVEKPFVFTDTVQPICLPSRNESLQNVLMIVGWGRINPFSDGSPLIHETPMQLDGDSGCGMQQMSDNGRATVVGVTSYGLKGCPPNELARFTRIDCYLSEICEITGVCYTLKDALII</sequence>
<dbReference type="OMA" id="FGTRGCP"/>
<evidence type="ECO:0000256" key="2">
    <source>
        <dbReference type="ARBA" id="ARBA00024195"/>
    </source>
</evidence>
<dbReference type="InterPro" id="IPR043504">
    <property type="entry name" value="Peptidase_S1_PA_chymotrypsin"/>
</dbReference>
<gene>
    <name evidence="5" type="ORF">NLS_LOCUS9269</name>
</gene>
<reference evidence="5 6" key="1">
    <citation type="submission" date="2018-08" db="EMBL/GenBank/DDBJ databases">
        <authorList>
            <person name="Laetsch R D."/>
            <person name="Stevens L."/>
            <person name="Kumar S."/>
            <person name="Blaxter L. M."/>
        </authorList>
    </citation>
    <scope>NUCLEOTIDE SEQUENCE [LARGE SCALE GENOMIC DNA]</scope>
</reference>
<evidence type="ECO:0000313" key="5">
    <source>
        <dbReference type="EMBL" id="VDM91344.1"/>
    </source>
</evidence>
<dbReference type="STRING" id="42156.A0A3P7JK06"/>
<dbReference type="Gene3D" id="2.40.10.10">
    <property type="entry name" value="Trypsin-like serine proteases"/>
    <property type="match status" value="1"/>
</dbReference>
<dbReference type="AlphaFoldDB" id="A0A3P7JK06"/>
<dbReference type="SMART" id="SM00020">
    <property type="entry name" value="Tryp_SPc"/>
    <property type="match status" value="1"/>
</dbReference>
<dbReference type="InterPro" id="IPR051487">
    <property type="entry name" value="Ser/Thr_Proteases_Immune/Dev"/>
</dbReference>
<dbReference type="PROSITE" id="PS50240">
    <property type="entry name" value="TRYPSIN_DOM"/>
    <property type="match status" value="1"/>
</dbReference>
<accession>A0A3P7JK06</accession>
<dbReference type="InterPro" id="IPR001254">
    <property type="entry name" value="Trypsin_dom"/>
</dbReference>
<dbReference type="SUPFAM" id="SSF50494">
    <property type="entry name" value="Trypsin-like serine proteases"/>
    <property type="match status" value="1"/>
</dbReference>
<dbReference type="Pfam" id="PF00089">
    <property type="entry name" value="Trypsin"/>
    <property type="match status" value="1"/>
</dbReference>
<comment type="similarity">
    <text evidence="2">Belongs to the peptidase S1 family. CLIP subfamily.</text>
</comment>
<organism evidence="5 6">
    <name type="scientific">Litomosoides sigmodontis</name>
    <name type="common">Filarial nematode worm</name>
    <dbReference type="NCBI Taxonomy" id="42156"/>
    <lineage>
        <taxon>Eukaryota</taxon>
        <taxon>Metazoa</taxon>
        <taxon>Ecdysozoa</taxon>
        <taxon>Nematoda</taxon>
        <taxon>Chromadorea</taxon>
        <taxon>Rhabditida</taxon>
        <taxon>Spirurina</taxon>
        <taxon>Spiruromorpha</taxon>
        <taxon>Filarioidea</taxon>
        <taxon>Onchocercidae</taxon>
        <taxon>Litomosoides</taxon>
    </lineage>
</organism>
<keyword evidence="3" id="KW-0732">Signal</keyword>
<evidence type="ECO:0000256" key="1">
    <source>
        <dbReference type="ARBA" id="ARBA00023157"/>
    </source>
</evidence>
<keyword evidence="6" id="KW-1185">Reference proteome</keyword>
<evidence type="ECO:0000256" key="3">
    <source>
        <dbReference type="SAM" id="SignalP"/>
    </source>
</evidence>
<name>A0A3P7JK06_LITSI</name>
<dbReference type="PANTHER" id="PTHR24256">
    <property type="entry name" value="TRYPTASE-RELATED"/>
    <property type="match status" value="1"/>
</dbReference>
<evidence type="ECO:0000313" key="6">
    <source>
        <dbReference type="Proteomes" id="UP000277928"/>
    </source>
</evidence>
<feature type="chain" id="PRO_5018050938" description="Peptidase S1 domain-containing protein" evidence="3">
    <location>
        <begin position="23"/>
        <end position="299"/>
    </location>
</feature>
<proteinExistence type="inferred from homology"/>
<dbReference type="Proteomes" id="UP000277928">
    <property type="component" value="Unassembled WGS sequence"/>
</dbReference>
<feature type="signal peptide" evidence="3">
    <location>
        <begin position="1"/>
        <end position="22"/>
    </location>
</feature>
<dbReference type="GO" id="GO:0004252">
    <property type="term" value="F:serine-type endopeptidase activity"/>
    <property type="evidence" value="ECO:0007669"/>
    <property type="project" value="InterPro"/>
</dbReference>